<protein>
    <recommendedName>
        <fullName evidence="4">Gram-positive cocci surface proteins LPxTG domain-containing protein</fullName>
    </recommendedName>
</protein>
<sequence length="54" mass="5706">MYSYVSKGLLATPLAAILPQVGNSVSTMFAAGVGILLLILIVTLIMVQIKKRST</sequence>
<dbReference type="EMBL" id="JACJJQ010000035">
    <property type="protein sequence ID" value="MBM6754546.1"/>
    <property type="molecule type" value="Genomic_DNA"/>
</dbReference>
<organism evidence="2 3">
    <name type="scientific">Limosilactobacillus alvi</name>
    <dbReference type="NCBI Taxonomy" id="990412"/>
    <lineage>
        <taxon>Bacteria</taxon>
        <taxon>Bacillati</taxon>
        <taxon>Bacillota</taxon>
        <taxon>Bacilli</taxon>
        <taxon>Lactobacillales</taxon>
        <taxon>Lactobacillaceae</taxon>
        <taxon>Limosilactobacillus</taxon>
    </lineage>
</organism>
<accession>A0ABS2EQC6</accession>
<proteinExistence type="predicted"/>
<evidence type="ECO:0000256" key="1">
    <source>
        <dbReference type="SAM" id="Phobius"/>
    </source>
</evidence>
<evidence type="ECO:0000313" key="2">
    <source>
        <dbReference type="EMBL" id="MBM6754546.1"/>
    </source>
</evidence>
<keyword evidence="1" id="KW-1133">Transmembrane helix</keyword>
<keyword evidence="3" id="KW-1185">Reference proteome</keyword>
<keyword evidence="1" id="KW-0812">Transmembrane</keyword>
<feature type="transmembrane region" description="Helical" evidence="1">
    <location>
        <begin position="28"/>
        <end position="47"/>
    </location>
</feature>
<gene>
    <name evidence="2" type="ORF">H5993_07225</name>
</gene>
<name>A0ABS2EQC6_9LACO</name>
<evidence type="ECO:0008006" key="4">
    <source>
        <dbReference type="Google" id="ProtNLM"/>
    </source>
</evidence>
<reference evidence="2 3" key="1">
    <citation type="journal article" date="2021" name="Sci. Rep.">
        <title>The distribution of antibiotic resistance genes in chicken gut microbiota commensals.</title>
        <authorList>
            <person name="Juricova H."/>
            <person name="Matiasovicova J."/>
            <person name="Kubasova T."/>
            <person name="Cejkova D."/>
            <person name="Rychlik I."/>
        </authorList>
    </citation>
    <scope>NUCLEOTIDE SEQUENCE [LARGE SCALE GENOMIC DNA]</scope>
    <source>
        <strain evidence="2 3">An810</strain>
    </source>
</reference>
<dbReference type="RefSeq" id="WP_180871274.1">
    <property type="nucleotide sequence ID" value="NZ_JACJJQ010000035.1"/>
</dbReference>
<dbReference type="Proteomes" id="UP000776629">
    <property type="component" value="Unassembled WGS sequence"/>
</dbReference>
<evidence type="ECO:0000313" key="3">
    <source>
        <dbReference type="Proteomes" id="UP000776629"/>
    </source>
</evidence>
<keyword evidence="1" id="KW-0472">Membrane</keyword>
<comment type="caution">
    <text evidence="2">The sequence shown here is derived from an EMBL/GenBank/DDBJ whole genome shotgun (WGS) entry which is preliminary data.</text>
</comment>